<accession>A0A7W8E9P0</accession>
<dbReference type="AlphaFoldDB" id="A0A7W8E9P0"/>
<reference evidence="1 2" key="1">
    <citation type="submission" date="2020-08" db="EMBL/GenBank/DDBJ databases">
        <title>Genomic Encyclopedia of Type Strains, Phase IV (KMG-V): Genome sequencing to study the core and pangenomes of soil and plant-associated prokaryotes.</title>
        <authorList>
            <person name="Whitman W."/>
        </authorList>
    </citation>
    <scope>NUCLEOTIDE SEQUENCE [LARGE SCALE GENOMIC DNA]</scope>
    <source>
        <strain evidence="1 2">X5P3</strain>
    </source>
</reference>
<protein>
    <submittedName>
        <fullName evidence="1">Uncharacterized protein</fullName>
    </submittedName>
</protein>
<evidence type="ECO:0000313" key="1">
    <source>
        <dbReference type="EMBL" id="MBB5063901.1"/>
    </source>
</evidence>
<name>A0A7W8E9P0_9BACT</name>
<sequence>MSSTSVSDSASHRRDQIANFVELLSKSARYLNIARVVYRGKKAIKTVGEIAEALKKSEKDILTIARPMASQHIFTQSRVRINGKMTTAYSKDLFFVANRDEIFRLATHPTKRKNYATKTNPTVRVTTSVTIKGIGRPKIRMISIDDIDQFIKVKTIKASDTEEITDRLSEEKTKVGFHKILAEPHIAKDWPGETSDIYTSRISIRGRRYPASFALKGPAKKGKLVPGKMGKKGEQIQRLFQSPGQIHFVQYEGEIEDSVPYQMQQLATAKSLLGQEIFYGVIDDVDTRRIRLAYPDAFK</sequence>
<dbReference type="Proteomes" id="UP000584867">
    <property type="component" value="Unassembled WGS sequence"/>
</dbReference>
<dbReference type="EMBL" id="JACHIO010000008">
    <property type="protein sequence ID" value="MBB5063901.1"/>
    <property type="molecule type" value="Genomic_DNA"/>
</dbReference>
<evidence type="ECO:0000313" key="2">
    <source>
        <dbReference type="Proteomes" id="UP000584867"/>
    </source>
</evidence>
<gene>
    <name evidence="1" type="ORF">HDF15_002249</name>
</gene>
<proteinExistence type="predicted"/>
<dbReference type="RefSeq" id="WP_184255415.1">
    <property type="nucleotide sequence ID" value="NZ_JACHIO010000008.1"/>
</dbReference>
<comment type="caution">
    <text evidence="1">The sequence shown here is derived from an EMBL/GenBank/DDBJ whole genome shotgun (WGS) entry which is preliminary data.</text>
</comment>
<organism evidence="1 2">
    <name type="scientific">Granulicella mallensis</name>
    <dbReference type="NCBI Taxonomy" id="940614"/>
    <lineage>
        <taxon>Bacteria</taxon>
        <taxon>Pseudomonadati</taxon>
        <taxon>Acidobacteriota</taxon>
        <taxon>Terriglobia</taxon>
        <taxon>Terriglobales</taxon>
        <taxon>Acidobacteriaceae</taxon>
        <taxon>Granulicella</taxon>
    </lineage>
</organism>